<proteinExistence type="predicted"/>
<sequence length="106" mass="12236">MGFKEQINKDLDQTFFNIDEFAEEHIINGQKISIVVDNDRLEERSKKEYDGLYVGELLFFVPKSRLSAKLKQDGPVIFDGKQMYVFSLREDNGVYEVILNQNLVGG</sequence>
<dbReference type="RefSeq" id="WP_271012558.1">
    <property type="nucleotide sequence ID" value="NZ_JAQIFT010000047.1"/>
</dbReference>
<comment type="caution">
    <text evidence="1">The sequence shown here is derived from an EMBL/GenBank/DDBJ whole genome shotgun (WGS) entry which is preliminary data.</text>
</comment>
<keyword evidence="2" id="KW-1185">Reference proteome</keyword>
<organism evidence="1 2">
    <name type="scientific">Holtiella tumoricola</name>
    <dbReference type="NCBI Taxonomy" id="3018743"/>
    <lineage>
        <taxon>Bacteria</taxon>
        <taxon>Bacillati</taxon>
        <taxon>Bacillota</taxon>
        <taxon>Clostridia</taxon>
        <taxon>Lachnospirales</taxon>
        <taxon>Cellulosilyticaceae</taxon>
        <taxon>Holtiella</taxon>
    </lineage>
</organism>
<dbReference type="Proteomes" id="UP001169242">
    <property type="component" value="Unassembled WGS sequence"/>
</dbReference>
<evidence type="ECO:0000313" key="1">
    <source>
        <dbReference type="EMBL" id="MDA3732383.1"/>
    </source>
</evidence>
<reference evidence="1" key="1">
    <citation type="journal article" date="2023" name="Int. J. Syst. Evol. Microbiol.">
        <title>&lt;i&gt;Holtiella tumoricola&lt;/i&gt; gen. nov. sp. nov., isolated from a human clinical sample.</title>
        <authorList>
            <person name="Allen-Vercoe E."/>
            <person name="Daigneault M.C."/>
            <person name="Vancuren S.J."/>
            <person name="Cochrane K."/>
            <person name="O'Neal L.L."/>
            <person name="Sankaranarayanan K."/>
            <person name="Lawson P.A."/>
        </authorList>
    </citation>
    <scope>NUCLEOTIDE SEQUENCE</scope>
    <source>
        <strain evidence="1">CC70A</strain>
    </source>
</reference>
<dbReference type="EMBL" id="JAQIFT010000047">
    <property type="protein sequence ID" value="MDA3732383.1"/>
    <property type="molecule type" value="Genomic_DNA"/>
</dbReference>
<protein>
    <submittedName>
        <fullName evidence="1">Uncharacterized protein</fullName>
    </submittedName>
</protein>
<dbReference type="AlphaFoldDB" id="A0AA42DNQ4"/>
<evidence type="ECO:0000313" key="2">
    <source>
        <dbReference type="Proteomes" id="UP001169242"/>
    </source>
</evidence>
<accession>A0AA42DNQ4</accession>
<gene>
    <name evidence="1" type="ORF">PBV87_12880</name>
</gene>
<name>A0AA42DNQ4_9FIRM</name>